<evidence type="ECO:0000313" key="3">
    <source>
        <dbReference type="Proteomes" id="UP000037136"/>
    </source>
</evidence>
<dbReference type="AlphaFoldDB" id="A0A2A9PT99"/>
<organism evidence="2 3">
    <name type="scientific">Ophiocordyceps unilateralis</name>
    <name type="common">Zombie-ant fungus</name>
    <name type="synonym">Torrubia unilateralis</name>
    <dbReference type="NCBI Taxonomy" id="268505"/>
    <lineage>
        <taxon>Eukaryota</taxon>
        <taxon>Fungi</taxon>
        <taxon>Dikarya</taxon>
        <taxon>Ascomycota</taxon>
        <taxon>Pezizomycotina</taxon>
        <taxon>Sordariomycetes</taxon>
        <taxon>Hypocreomycetidae</taxon>
        <taxon>Hypocreales</taxon>
        <taxon>Ophiocordycipitaceae</taxon>
        <taxon>Ophiocordyceps</taxon>
    </lineage>
</organism>
<feature type="compositionally biased region" description="Basic and acidic residues" evidence="1">
    <location>
        <begin position="1"/>
        <end position="14"/>
    </location>
</feature>
<reference evidence="2 3" key="2">
    <citation type="journal article" date="2017" name="Sci. Rep.">
        <title>Ant-infecting Ophiocordyceps genomes reveal a high diversity of potential behavioral manipulation genes and a possible major role for enterotoxins.</title>
        <authorList>
            <person name="de Bekker C."/>
            <person name="Ohm R.A."/>
            <person name="Evans H.C."/>
            <person name="Brachmann A."/>
            <person name="Hughes D.P."/>
        </authorList>
    </citation>
    <scope>NUCLEOTIDE SEQUENCE [LARGE SCALE GENOMIC DNA]</scope>
    <source>
        <strain evidence="2 3">SC16a</strain>
    </source>
</reference>
<keyword evidence="3" id="KW-1185">Reference proteome</keyword>
<evidence type="ECO:0000313" key="2">
    <source>
        <dbReference type="EMBL" id="PFH63270.1"/>
    </source>
</evidence>
<accession>A0A2A9PT99</accession>
<feature type="region of interest" description="Disordered" evidence="1">
    <location>
        <begin position="1"/>
        <end position="74"/>
    </location>
</feature>
<name>A0A2A9PT99_OPHUN</name>
<dbReference type="EMBL" id="LAZP02000004">
    <property type="protein sequence ID" value="PFH63270.1"/>
    <property type="molecule type" value="Genomic_DNA"/>
</dbReference>
<dbReference type="Proteomes" id="UP000037136">
    <property type="component" value="Unassembled WGS sequence"/>
</dbReference>
<sequence>MRGERPWLRAHEQASDQGLGVSRESPESRESPDNLQRVWGSPRHGRRPLNPGGAGRPKQRLALPSPDGDDDKKRGGLCAETAFWWETLTVGAWGGCDNYQFQEVPLVDVWRQGYGVVVAVQERHHTCSDTDDGPGGIKTPSARNECPLVAEENGCQFPVVYGVFRG</sequence>
<comment type="caution">
    <text evidence="2">The sequence shown here is derived from an EMBL/GenBank/DDBJ whole genome shotgun (WGS) entry which is preliminary data.</text>
</comment>
<gene>
    <name evidence="2" type="ORF">XA68_14922</name>
</gene>
<proteinExistence type="predicted"/>
<evidence type="ECO:0000256" key="1">
    <source>
        <dbReference type="SAM" id="MobiDB-lite"/>
    </source>
</evidence>
<protein>
    <submittedName>
        <fullName evidence="2">Uncharacterized protein</fullName>
    </submittedName>
</protein>
<reference evidence="2 3" key="1">
    <citation type="journal article" date="2015" name="BMC Genomics">
        <title>Gene expression during zombie ant biting behavior reflects the complexity underlying fungal parasitic behavioral manipulation.</title>
        <authorList>
            <person name="de Bekker C."/>
            <person name="Ohm R.A."/>
            <person name="Loreto R.G."/>
            <person name="Sebastian A."/>
            <person name="Albert I."/>
            <person name="Merrow M."/>
            <person name="Brachmann A."/>
            <person name="Hughes D.P."/>
        </authorList>
    </citation>
    <scope>NUCLEOTIDE SEQUENCE [LARGE SCALE GENOMIC DNA]</scope>
    <source>
        <strain evidence="2 3">SC16a</strain>
    </source>
</reference>